<sequence>MFCRCLRVKDCSPLRELLRGLDLILECRHTSF</sequence>
<name>A0A0E9QFU9_ANGAN</name>
<evidence type="ECO:0000313" key="1">
    <source>
        <dbReference type="EMBL" id="JAH15679.1"/>
    </source>
</evidence>
<dbReference type="EMBL" id="GBXM01092898">
    <property type="protein sequence ID" value="JAH15679.1"/>
    <property type="molecule type" value="Transcribed_RNA"/>
</dbReference>
<accession>A0A0E9QFU9</accession>
<proteinExistence type="predicted"/>
<dbReference type="AlphaFoldDB" id="A0A0E9QFU9"/>
<reference evidence="1" key="1">
    <citation type="submission" date="2014-11" db="EMBL/GenBank/DDBJ databases">
        <authorList>
            <person name="Amaro Gonzalez C."/>
        </authorList>
    </citation>
    <scope>NUCLEOTIDE SEQUENCE</scope>
</reference>
<organism evidence="1">
    <name type="scientific">Anguilla anguilla</name>
    <name type="common">European freshwater eel</name>
    <name type="synonym">Muraena anguilla</name>
    <dbReference type="NCBI Taxonomy" id="7936"/>
    <lineage>
        <taxon>Eukaryota</taxon>
        <taxon>Metazoa</taxon>
        <taxon>Chordata</taxon>
        <taxon>Craniata</taxon>
        <taxon>Vertebrata</taxon>
        <taxon>Euteleostomi</taxon>
        <taxon>Actinopterygii</taxon>
        <taxon>Neopterygii</taxon>
        <taxon>Teleostei</taxon>
        <taxon>Anguilliformes</taxon>
        <taxon>Anguillidae</taxon>
        <taxon>Anguilla</taxon>
    </lineage>
</organism>
<reference evidence="1" key="2">
    <citation type="journal article" date="2015" name="Fish Shellfish Immunol.">
        <title>Early steps in the European eel (Anguilla anguilla)-Vibrio vulnificus interaction in the gills: Role of the RtxA13 toxin.</title>
        <authorList>
            <person name="Callol A."/>
            <person name="Pajuelo D."/>
            <person name="Ebbesson L."/>
            <person name="Teles M."/>
            <person name="MacKenzie S."/>
            <person name="Amaro C."/>
        </authorList>
    </citation>
    <scope>NUCLEOTIDE SEQUENCE</scope>
</reference>
<protein>
    <submittedName>
        <fullName evidence="1">Uncharacterized protein</fullName>
    </submittedName>
</protein>